<reference evidence="2" key="1">
    <citation type="journal article" date="2019" name="Plant Physiol.">
        <title>Purine permease-type benzylisoquinoline alkaloid transporters in opium poppy.</title>
        <authorList>
            <person name="Dastmalchi M."/>
            <person name="Chang L."/>
            <person name="Chen R."/>
            <person name="Yu L."/>
            <person name="Chen X."/>
            <person name="Hagel J."/>
            <person name="Facchini P.J."/>
        </authorList>
    </citation>
    <scope>NUCLEOTIDE SEQUENCE</scope>
</reference>
<feature type="compositionally biased region" description="Acidic residues" evidence="1">
    <location>
        <begin position="181"/>
        <end position="220"/>
    </location>
</feature>
<name>A0A5B7LJM8_PAPSO</name>
<evidence type="ECO:0000256" key="1">
    <source>
        <dbReference type="SAM" id="MobiDB-lite"/>
    </source>
</evidence>
<organism evidence="2">
    <name type="scientific">Papaver somniferum</name>
    <name type="common">Opium poppy</name>
    <dbReference type="NCBI Taxonomy" id="3469"/>
    <lineage>
        <taxon>Eukaryota</taxon>
        <taxon>Viridiplantae</taxon>
        <taxon>Streptophyta</taxon>
        <taxon>Embryophyta</taxon>
        <taxon>Tracheophyta</taxon>
        <taxon>Spermatophyta</taxon>
        <taxon>Magnoliopsida</taxon>
        <taxon>Ranunculales</taxon>
        <taxon>Papaveraceae</taxon>
        <taxon>Papaveroideae</taxon>
        <taxon>Papaver</taxon>
    </lineage>
</organism>
<dbReference type="CDD" id="cd22744">
    <property type="entry name" value="OTU"/>
    <property type="match status" value="1"/>
</dbReference>
<accession>A0A5B7LJM8</accession>
<dbReference type="EMBL" id="MH837997">
    <property type="protein sequence ID" value="QBG82567.1"/>
    <property type="molecule type" value="Genomic_DNA"/>
</dbReference>
<protein>
    <submittedName>
        <fullName evidence="2">PKS-NRPS hybrid synthetase</fullName>
    </submittedName>
</protein>
<dbReference type="AlphaFoldDB" id="A0A5B7LJM8"/>
<proteinExistence type="predicted"/>
<feature type="region of interest" description="Disordered" evidence="1">
    <location>
        <begin position="175"/>
        <end position="226"/>
    </location>
</feature>
<sequence length="226" mass="25912">MDDVQGDGNCGYYVTAEQLGPFMEGNNLVPPENEVNYIRQRLLQTLRKNKEFYKTMMRTGPRKDAGVEAEYVAFERPETFNCVVHCFAWTGSSFTYAPPTKPYNDGVKDRRLVLGFVQNCHFIGLKLRPGCPLPPLMSAAFWPRFENNFAMHWCANYATEMDLWKSLHVQPPSGQVITFSSDEDEDDKQEVSEDDENEVSEEDEKEVSEDDEKEVSEEDEIRLGSP</sequence>
<evidence type="ECO:0000313" key="2">
    <source>
        <dbReference type="EMBL" id="QBG82567.1"/>
    </source>
</evidence>